<dbReference type="AlphaFoldDB" id="A0AA92T316"/>
<dbReference type="RefSeq" id="WP_118067315.1">
    <property type="nucleotide sequence ID" value="NZ_QRSU01000027.1"/>
</dbReference>
<dbReference type="Proteomes" id="UP000261245">
    <property type="component" value="Unassembled WGS sequence"/>
</dbReference>
<organism evidence="1 2">
    <name type="scientific">Segatella copri</name>
    <dbReference type="NCBI Taxonomy" id="165179"/>
    <lineage>
        <taxon>Bacteria</taxon>
        <taxon>Pseudomonadati</taxon>
        <taxon>Bacteroidota</taxon>
        <taxon>Bacteroidia</taxon>
        <taxon>Bacteroidales</taxon>
        <taxon>Prevotellaceae</taxon>
        <taxon>Segatella</taxon>
    </lineage>
</organism>
<accession>A0AA92T316</accession>
<evidence type="ECO:0000313" key="1">
    <source>
        <dbReference type="EMBL" id="RGN05370.1"/>
    </source>
</evidence>
<reference evidence="1 2" key="1">
    <citation type="submission" date="2018-08" db="EMBL/GenBank/DDBJ databases">
        <title>A genome reference for cultivated species of the human gut microbiota.</title>
        <authorList>
            <person name="Zou Y."/>
            <person name="Xue W."/>
            <person name="Luo G."/>
        </authorList>
    </citation>
    <scope>NUCLEOTIDE SEQUENCE [LARGE SCALE GENOMIC DNA]</scope>
    <source>
        <strain evidence="1 2">OM06-11</strain>
    </source>
</reference>
<comment type="caution">
    <text evidence="1">The sequence shown here is derived from an EMBL/GenBank/DDBJ whole genome shotgun (WGS) entry which is preliminary data.</text>
</comment>
<sequence length="637" mass="74176">MKENIREILGLPITTLYDYWTHYWRSLISQLQSKSNIDVALDSPRYVLEDIILEIKGNRLKNQDNAKYFLFRLSEFDKNDRAFTGLCHPIISTILASQLSEQSCEIVLNLCNKALDILDNSSYHDSLLEELARILNSDTGLTSENKSSLIYVTKLIVSEFIAKGYELEDIDSLPLAVPNVFLGCGGTVLHVPNEYKGMNINDFESEELYHEAVSDYIQHRSIKEKLESLYEHFHRTEEDAIALMRLSNIKGDINVQIGDVCIYSPRSRKYISDKDSLSKIEEVDPEYKYLNAAVPIKHLAFNSSKNRSKEKLLKILDFINLGLNKKNPVGIMQNEFVLIKEGKEIGQSTCMEGNDPRYADRQPDFSYLESFDAEQSKADLEWIASHFVSFDMNKNIQIQNSMHWLYKANQSEKNEDILLFSWFSLESLLKIDDASRQMIVIKGKNLKGVLSVIQEIVCYIMLKHTFHNKIWDVYEKQIYFYKNHDNYYDVPENIAHSAAIDLEEGEKYRIKDFFEHLNVLLHSLNDEIEKDKLKEVYEFYSGIDSINKYFDSLKNDLLMIYRLRNLMVHNAMIQSIGLDNYAKKINYIACVVLRHFLTYFKNHPKSTIFDFMVETVASGKVFMDNYEYELKKKFGKL</sequence>
<evidence type="ECO:0008006" key="3">
    <source>
        <dbReference type="Google" id="ProtNLM"/>
    </source>
</evidence>
<evidence type="ECO:0000313" key="2">
    <source>
        <dbReference type="Proteomes" id="UP000261245"/>
    </source>
</evidence>
<name>A0AA92T316_9BACT</name>
<protein>
    <recommendedName>
        <fullName evidence="3">Apea-like HEPN domain-containing protein</fullName>
    </recommendedName>
</protein>
<gene>
    <name evidence="1" type="ORF">DXB80_12325</name>
</gene>
<proteinExistence type="predicted"/>
<dbReference type="EMBL" id="QSUC01000043">
    <property type="protein sequence ID" value="RGN05370.1"/>
    <property type="molecule type" value="Genomic_DNA"/>
</dbReference>